<dbReference type="InterPro" id="IPR013783">
    <property type="entry name" value="Ig-like_fold"/>
</dbReference>
<dbReference type="InterPro" id="IPR003961">
    <property type="entry name" value="FN3_dom"/>
</dbReference>
<dbReference type="AlphaFoldDB" id="A0A2S4JRU2"/>
<accession>A0A2S4JRU2</accession>
<feature type="compositionally biased region" description="Basic and acidic residues" evidence="1">
    <location>
        <begin position="526"/>
        <end position="538"/>
    </location>
</feature>
<keyword evidence="4" id="KW-1185">Reference proteome</keyword>
<sequence length="538" mass="58346">MLPGATHAKPGGLPRSLLRGASLGSSLLRGLVCLVGLVLIAPGLQASQGSGTVRLGGRDGWDRAASFTNLRLVPGWEGGEDIALDEGALPVAGRVDLLADFDGTLEDQTGNYRASPKGVRLVGTPRRRGSAAAGFDGTGELVFYPRPGALFAPRQQPGSFSIDFWLYPNRVTQGATLFRWKGALLEGQDPVLQTIRLEISDRRLHWVFSHVLVRADRGGLEPLEEVRLSARRGLVPRVWQHHQLRYDATTGQLAYLVDQVPEDVIYMSESGREEPGVFSLYFGHDTGDGILLGRGFEGALDEFRISRSPGESFGRSSGHVAGAEPQLSRYSGSPGRMITAPMDLGGSGARLLSVESRVQTPGNTDVRGYYRLADLVVSRDAPEALPAEWNPLPLSGMIKGDERGRYLQLRYDFLADATREESPRLQEVRIGFDPVAPPAPPRIVRGTPVPGGVRLEWSAVQHPDLAGYRVYFGERPRSYTGSAGVVSPLQVGAEQTITVRGLEPDVPYVFALESHDRHGQAGPLSREIEVRAGREGEQ</sequence>
<dbReference type="Gene3D" id="2.60.40.10">
    <property type="entry name" value="Immunoglobulins"/>
    <property type="match status" value="1"/>
</dbReference>
<feature type="domain" description="Fibronectin type-III" evidence="2">
    <location>
        <begin position="437"/>
        <end position="535"/>
    </location>
</feature>
<comment type="caution">
    <text evidence="3">The sequence shown here is derived from an EMBL/GenBank/DDBJ whole genome shotgun (WGS) entry which is preliminary data.</text>
</comment>
<dbReference type="InterPro" id="IPR036116">
    <property type="entry name" value="FN3_sf"/>
</dbReference>
<name>A0A2S4JRU2_9SPIO</name>
<dbReference type="SUPFAM" id="SSF49265">
    <property type="entry name" value="Fibronectin type III"/>
    <property type="match status" value="1"/>
</dbReference>
<dbReference type="Gene3D" id="2.60.120.200">
    <property type="match status" value="1"/>
</dbReference>
<dbReference type="CDD" id="cd00063">
    <property type="entry name" value="FN3"/>
    <property type="match status" value="1"/>
</dbReference>
<evidence type="ECO:0000259" key="2">
    <source>
        <dbReference type="PROSITE" id="PS50853"/>
    </source>
</evidence>
<dbReference type="PROSITE" id="PS50853">
    <property type="entry name" value="FN3"/>
    <property type="match status" value="1"/>
</dbReference>
<feature type="region of interest" description="Disordered" evidence="1">
    <location>
        <begin position="310"/>
        <end position="332"/>
    </location>
</feature>
<dbReference type="Proteomes" id="UP000237350">
    <property type="component" value="Unassembled WGS sequence"/>
</dbReference>
<proteinExistence type="predicted"/>
<reference evidence="4" key="1">
    <citation type="submission" date="2015-12" db="EMBL/GenBank/DDBJ databases">
        <authorList>
            <person name="Lodha T.D."/>
            <person name="Chintalapati S."/>
            <person name="Chintalapati V.R."/>
            <person name="Sravanthi T."/>
        </authorList>
    </citation>
    <scope>NUCLEOTIDE SEQUENCE [LARGE SCALE GENOMIC DNA]</scope>
    <source>
        <strain evidence="4">JC133</strain>
    </source>
</reference>
<organism evidence="3 4">
    <name type="scientific">Alkalispirochaeta sphaeroplastigenens</name>
    <dbReference type="NCBI Taxonomy" id="1187066"/>
    <lineage>
        <taxon>Bacteria</taxon>
        <taxon>Pseudomonadati</taxon>
        <taxon>Spirochaetota</taxon>
        <taxon>Spirochaetia</taxon>
        <taxon>Spirochaetales</taxon>
        <taxon>Spirochaetaceae</taxon>
        <taxon>Alkalispirochaeta</taxon>
    </lineage>
</organism>
<gene>
    <name evidence="3" type="ORF">AU468_06625</name>
</gene>
<dbReference type="SUPFAM" id="SSF49899">
    <property type="entry name" value="Concanavalin A-like lectins/glucanases"/>
    <property type="match status" value="1"/>
</dbReference>
<feature type="region of interest" description="Disordered" evidence="1">
    <location>
        <begin position="519"/>
        <end position="538"/>
    </location>
</feature>
<evidence type="ECO:0000313" key="3">
    <source>
        <dbReference type="EMBL" id="POR02259.1"/>
    </source>
</evidence>
<dbReference type="EMBL" id="LPWH01000062">
    <property type="protein sequence ID" value="POR02259.1"/>
    <property type="molecule type" value="Genomic_DNA"/>
</dbReference>
<dbReference type="SMART" id="SM00060">
    <property type="entry name" value="FN3"/>
    <property type="match status" value="1"/>
</dbReference>
<evidence type="ECO:0000256" key="1">
    <source>
        <dbReference type="SAM" id="MobiDB-lite"/>
    </source>
</evidence>
<protein>
    <recommendedName>
        <fullName evidence="2">Fibronectin type-III domain-containing protein</fullName>
    </recommendedName>
</protein>
<dbReference type="InterPro" id="IPR013320">
    <property type="entry name" value="ConA-like_dom_sf"/>
</dbReference>
<evidence type="ECO:0000313" key="4">
    <source>
        <dbReference type="Proteomes" id="UP000237350"/>
    </source>
</evidence>